<protein>
    <submittedName>
        <fullName evidence="3">Uncharacterized protein</fullName>
    </submittedName>
</protein>
<sequence>MEILRSGLSRNLNSDARGLAALIARPKMDVDGDAEPDAEAEAKAILPADVSIDDKPIPQFQQQLAMKNVVQSSQDSEVLAMQIRTRGPEMAEARRKQQRIELGLDPLEGRKRRSLDEIMGKGKQKENQEKEREQEVVERQSDRRREVGEMMEDLAPSNLAEVFNALSDEPNKDVDGGQDNDPENMSYELQYPEEAAEPVQVPIPAINENPPLQINSEPRNVLARTEDNESNESLRLKLTLTNAQLEVHASEIQMLNARVEELLQQNAALQRQLEEATTALSKPPEPEPQPIVDEFRTKIDYLEKDLSSARAAITSAEKDRDLFREQYVKASGYVSEVREENVQLLKRVEIAERQATEGVTLIKASFEERLRVSEEQSSSHLKITEFLMKKDAATDRVRKDAVEAPELRAKIIKLEKDLAEMREEAEQLESAFEVEQLKVEQLERQQEEREAEWKKVVEESQQQVARMMADLNDAKSMQYGDPTTQRVFQCQWRGENAERCLFICETKEQLEDHAIHGGHIKLP</sequence>
<reference evidence="3 4" key="1">
    <citation type="submission" date="2014-04" db="EMBL/GenBank/DDBJ databases">
        <title>Evolutionary Origins and Diversification of the Mycorrhizal Mutualists.</title>
        <authorList>
            <consortium name="DOE Joint Genome Institute"/>
            <consortium name="Mycorrhizal Genomics Consortium"/>
            <person name="Kohler A."/>
            <person name="Kuo A."/>
            <person name="Nagy L.G."/>
            <person name="Floudas D."/>
            <person name="Copeland A."/>
            <person name="Barry K.W."/>
            <person name="Cichocki N."/>
            <person name="Veneault-Fourrey C."/>
            <person name="LaButti K."/>
            <person name="Lindquist E.A."/>
            <person name="Lipzen A."/>
            <person name="Lundell T."/>
            <person name="Morin E."/>
            <person name="Murat C."/>
            <person name="Riley R."/>
            <person name="Ohm R."/>
            <person name="Sun H."/>
            <person name="Tunlid A."/>
            <person name="Henrissat B."/>
            <person name="Grigoriev I.V."/>
            <person name="Hibbett D.S."/>
            <person name="Martin F."/>
        </authorList>
    </citation>
    <scope>NUCLEOTIDE SEQUENCE [LARGE SCALE GENOMIC DNA]</scope>
    <source>
        <strain evidence="3 4">FD-317 M1</strain>
    </source>
</reference>
<feature type="region of interest" description="Disordered" evidence="2">
    <location>
        <begin position="104"/>
        <end position="146"/>
    </location>
</feature>
<dbReference type="AlphaFoldDB" id="A0A0D0CUQ7"/>
<dbReference type="EMBL" id="KN834764">
    <property type="protein sequence ID" value="KIK63307.1"/>
    <property type="molecule type" value="Genomic_DNA"/>
</dbReference>
<feature type="compositionally biased region" description="Basic and acidic residues" evidence="2">
    <location>
        <begin position="114"/>
        <end position="146"/>
    </location>
</feature>
<dbReference type="Proteomes" id="UP000053593">
    <property type="component" value="Unassembled WGS sequence"/>
</dbReference>
<dbReference type="HOGENOM" id="CLU_520790_0_0_1"/>
<organism evidence="3 4">
    <name type="scientific">Collybiopsis luxurians FD-317 M1</name>
    <dbReference type="NCBI Taxonomy" id="944289"/>
    <lineage>
        <taxon>Eukaryota</taxon>
        <taxon>Fungi</taxon>
        <taxon>Dikarya</taxon>
        <taxon>Basidiomycota</taxon>
        <taxon>Agaricomycotina</taxon>
        <taxon>Agaricomycetes</taxon>
        <taxon>Agaricomycetidae</taxon>
        <taxon>Agaricales</taxon>
        <taxon>Marasmiineae</taxon>
        <taxon>Omphalotaceae</taxon>
        <taxon>Collybiopsis</taxon>
        <taxon>Collybiopsis luxurians</taxon>
    </lineage>
</organism>
<accession>A0A0D0CUQ7</accession>
<dbReference type="OrthoDB" id="3647690at2759"/>
<keyword evidence="1" id="KW-0175">Coiled coil</keyword>
<evidence type="ECO:0000256" key="2">
    <source>
        <dbReference type="SAM" id="MobiDB-lite"/>
    </source>
</evidence>
<evidence type="ECO:0000313" key="3">
    <source>
        <dbReference type="EMBL" id="KIK63307.1"/>
    </source>
</evidence>
<gene>
    <name evidence="3" type="ORF">GYMLUDRAFT_464152</name>
</gene>
<feature type="coiled-coil region" evidence="1">
    <location>
        <begin position="245"/>
        <end position="354"/>
    </location>
</feature>
<evidence type="ECO:0000313" key="4">
    <source>
        <dbReference type="Proteomes" id="UP000053593"/>
    </source>
</evidence>
<proteinExistence type="predicted"/>
<name>A0A0D0CUQ7_9AGAR</name>
<feature type="coiled-coil region" evidence="1">
    <location>
        <begin position="404"/>
        <end position="477"/>
    </location>
</feature>
<evidence type="ECO:0000256" key="1">
    <source>
        <dbReference type="SAM" id="Coils"/>
    </source>
</evidence>
<keyword evidence="4" id="KW-1185">Reference proteome</keyword>